<evidence type="ECO:0000256" key="3">
    <source>
        <dbReference type="ARBA" id="ARBA00023277"/>
    </source>
</evidence>
<dbReference type="PANTHER" id="PTHR31268">
    <property type="match status" value="1"/>
</dbReference>
<comment type="catalytic activity">
    <reaction evidence="1">
        <text>Hydrolysis of terminal, non-reducing alpha-D-galactose residues in alpha-D-galactosides, including galactose oligosaccharides, galactomannans and galactolipids.</text>
        <dbReference type="EC" id="3.2.1.22"/>
    </reaction>
</comment>
<feature type="region of interest" description="Disordered" evidence="5">
    <location>
        <begin position="19"/>
        <end position="52"/>
    </location>
</feature>
<dbReference type="InterPro" id="IPR017853">
    <property type="entry name" value="GH"/>
</dbReference>
<comment type="caution">
    <text evidence="6">The sequence shown here is derived from an EMBL/GenBank/DDBJ whole genome shotgun (WGS) entry which is preliminary data.</text>
</comment>
<organism evidence="6 7">
    <name type="scientific">Polychaeton citri CBS 116435</name>
    <dbReference type="NCBI Taxonomy" id="1314669"/>
    <lineage>
        <taxon>Eukaryota</taxon>
        <taxon>Fungi</taxon>
        <taxon>Dikarya</taxon>
        <taxon>Ascomycota</taxon>
        <taxon>Pezizomycotina</taxon>
        <taxon>Dothideomycetes</taxon>
        <taxon>Dothideomycetidae</taxon>
        <taxon>Capnodiales</taxon>
        <taxon>Capnodiaceae</taxon>
        <taxon>Polychaeton</taxon>
    </lineage>
</organism>
<reference evidence="6" key="1">
    <citation type="journal article" date="2020" name="Stud. Mycol.">
        <title>101 Dothideomycetes genomes: a test case for predicting lifestyles and emergence of pathogens.</title>
        <authorList>
            <person name="Haridas S."/>
            <person name="Albert R."/>
            <person name="Binder M."/>
            <person name="Bloem J."/>
            <person name="Labutti K."/>
            <person name="Salamov A."/>
            <person name="Andreopoulos B."/>
            <person name="Baker S."/>
            <person name="Barry K."/>
            <person name="Bills G."/>
            <person name="Bluhm B."/>
            <person name="Cannon C."/>
            <person name="Castanera R."/>
            <person name="Culley D."/>
            <person name="Daum C."/>
            <person name="Ezra D."/>
            <person name="Gonzalez J."/>
            <person name="Henrissat B."/>
            <person name="Kuo A."/>
            <person name="Liang C."/>
            <person name="Lipzen A."/>
            <person name="Lutzoni F."/>
            <person name="Magnuson J."/>
            <person name="Mondo S."/>
            <person name="Nolan M."/>
            <person name="Ohm R."/>
            <person name="Pangilinan J."/>
            <person name="Park H.-J."/>
            <person name="Ramirez L."/>
            <person name="Alfaro M."/>
            <person name="Sun H."/>
            <person name="Tritt A."/>
            <person name="Yoshinaga Y."/>
            <person name="Zwiers L.-H."/>
            <person name="Turgeon B."/>
            <person name="Goodwin S."/>
            <person name="Spatafora J."/>
            <person name="Crous P."/>
            <person name="Grigoriev I."/>
        </authorList>
    </citation>
    <scope>NUCLEOTIDE SEQUENCE</scope>
    <source>
        <strain evidence="6">CBS 116435</strain>
    </source>
</reference>
<evidence type="ECO:0000256" key="2">
    <source>
        <dbReference type="ARBA" id="ARBA00007240"/>
    </source>
</evidence>
<dbReference type="SUPFAM" id="SSF51445">
    <property type="entry name" value="(Trans)glycosidases"/>
    <property type="match status" value="1"/>
</dbReference>
<evidence type="ECO:0000313" key="6">
    <source>
        <dbReference type="EMBL" id="KAF2721884.1"/>
    </source>
</evidence>
<protein>
    <submittedName>
        <fullName evidence="6">Glycoside hydrolase family 36 protein</fullName>
    </submittedName>
</protein>
<dbReference type="PANTHER" id="PTHR31268:SF32">
    <property type="entry name" value="GALACTINOL--SUCROSE GALACTOSYLTRANSFERASE 2-RELATED"/>
    <property type="match status" value="1"/>
</dbReference>
<keyword evidence="3" id="KW-0119">Carbohydrate metabolism</keyword>
<evidence type="ECO:0000256" key="5">
    <source>
        <dbReference type="SAM" id="MobiDB-lite"/>
    </source>
</evidence>
<dbReference type="InterPro" id="IPR008811">
    <property type="entry name" value="Glycosyl_hydrolases_36"/>
</dbReference>
<dbReference type="Gene3D" id="3.20.20.70">
    <property type="entry name" value="Aldolase class I"/>
    <property type="match status" value="1"/>
</dbReference>
<keyword evidence="6" id="KW-0378">Hydrolase</keyword>
<dbReference type="InterPro" id="IPR013785">
    <property type="entry name" value="Aldolase_TIM"/>
</dbReference>
<dbReference type="OrthoDB" id="4664297at2759"/>
<dbReference type="GO" id="GO:0047274">
    <property type="term" value="F:galactinol-sucrose galactosyltransferase activity"/>
    <property type="evidence" value="ECO:0007669"/>
    <property type="project" value="UniProtKB-EC"/>
</dbReference>
<accession>A0A9P4Q8S2</accession>
<comment type="catalytic activity">
    <reaction evidence="4">
        <text>alpha-D-galactosyl-(1-&gt;3)-1D-myo-inositol + sucrose = raffinose + myo-inositol</text>
        <dbReference type="Rhea" id="RHEA:20161"/>
        <dbReference type="ChEBI" id="CHEBI:16634"/>
        <dbReference type="ChEBI" id="CHEBI:17268"/>
        <dbReference type="ChEBI" id="CHEBI:17505"/>
        <dbReference type="ChEBI" id="CHEBI:17992"/>
        <dbReference type="EC" id="2.4.1.82"/>
    </reaction>
</comment>
<dbReference type="Proteomes" id="UP000799441">
    <property type="component" value="Unassembled WGS sequence"/>
</dbReference>
<evidence type="ECO:0000256" key="4">
    <source>
        <dbReference type="ARBA" id="ARBA00049426"/>
    </source>
</evidence>
<dbReference type="EMBL" id="MU003787">
    <property type="protein sequence ID" value="KAF2721884.1"/>
    <property type="molecule type" value="Genomic_DNA"/>
</dbReference>
<name>A0A9P4Q8S2_9PEZI</name>
<dbReference type="AlphaFoldDB" id="A0A9P4Q8S2"/>
<comment type="similarity">
    <text evidence="2">Belongs to the glycosyl hydrolases 36 family.</text>
</comment>
<keyword evidence="7" id="KW-1185">Reference proteome</keyword>
<dbReference type="Pfam" id="PF05691">
    <property type="entry name" value="Raffinose_syn"/>
    <property type="match status" value="1"/>
</dbReference>
<sequence>MVFKHAKQKQISFGYCDTETGQRVYPPQPPTAAPEAEDLLTEQLPPPQPKPFRSGNDMAVKLTSYPPLGQSTAIHRSQDTASFRVLAEHYGESEDLAETLDIRIWHNQSGEHDWAELPLTTASEVEDDEQEVFSVPGEHLKSGNVAWYTGELTGLPKHGQAVQFTLKYRFKSDDEWSWVKDTSGAQDGHLHYQSPHLDLSKHGAHELSQFFSNSSGEIKVTAERPETSDTLLYSLMSPATAAEGVDSSYTHHKLGTAVGGTKWMSLVRLWSPWLAPRQGKVDNFYLDKDGVLVSFLREDGFHVVCLAISGVDDVLTTFISEDNTVVIKARNDGNEPGTARVVIAVAEEFEVANAAVMYHARKVVQSLGASSADAETEKLIEQEMKPEWLEEWYDGLTYCTWNGLGQNLTAEKIYEALDSLKENDITITNLIIDDNWQSLSEGESQFKRGWTSFEANPKGFPDGMKATTAEIRKRHPNVNHIAVWHALLGYWGGICPDGEIAKKYKTIEVEKEPGVAGGKFHVVAAEDAQRMYDDFYRFLSGVGIDSVKTDAQFFIDLLLHAPDRKAMTKEYQDAWTLAHLHHLSGRAISCMSQSPQILFYEQLPTNKPRLLVRNSDDFFPEVEASHPWHIFCNAHNSLLTQHLNVLPDWDMFQTSHPWAGFHTAARCVSGGPIYFTDEPGKHDIGLINAMTAKTSRGKSVILRPPIVGRSLNIYNTYEAQALVKIGTYVGFAKTGTSILGLFNVTQQPISELIPLDDFLGTEEGQYVISSFVSGEVSKPLRRGAKKALVQVELGKRGWDVLNAYPLRPFKLGKSDEATSIAMMGLLGKMTGSAGVAGCDIYVEDSGRLRVWVSLKALGVLGLYVSDLEERKVDDLMVMIYGKPIGSEFVRKSTDTGAGKVLEVDVEEAWRKSGEDSGWSNEVSLEIFIR</sequence>
<evidence type="ECO:0000313" key="7">
    <source>
        <dbReference type="Proteomes" id="UP000799441"/>
    </source>
</evidence>
<evidence type="ECO:0000256" key="1">
    <source>
        <dbReference type="ARBA" id="ARBA00001255"/>
    </source>
</evidence>
<gene>
    <name evidence="6" type="ORF">K431DRAFT_346076</name>
</gene>
<proteinExistence type="inferred from homology"/>
<dbReference type="GO" id="GO:0004557">
    <property type="term" value="F:alpha-galactosidase activity"/>
    <property type="evidence" value="ECO:0007669"/>
    <property type="project" value="UniProtKB-EC"/>
</dbReference>